<sequence length="212" mass="23961">MVIVGLILSFRSMAQELQGTPHYLSPPHHPPPHPTTPPHTRRHTHVMLSIYELASAAGVRCPVDPALVSALKNYSPEEDYKLTCLLMVYVAVSLPTLASDPTSIYSQMYQGHQNNIHCLAKAINEISAALYTIHKQDIDNHLKEFLRFASMNLLQIGLETDKVATRNRESVYLLLHMESLILDIDVLEPYFPYVLLRNAFREVYRPVTLSTG</sequence>
<feature type="region of interest" description="Disordered" evidence="1">
    <location>
        <begin position="19"/>
        <end position="41"/>
    </location>
</feature>
<dbReference type="GO" id="GO:0031209">
    <property type="term" value="C:SCAR complex"/>
    <property type="evidence" value="ECO:0007669"/>
    <property type="project" value="TreeGrafter"/>
</dbReference>
<protein>
    <submittedName>
        <fullName evidence="2">Nck-associated protein 1-like</fullName>
    </submittedName>
</protein>
<reference evidence="3" key="2">
    <citation type="journal article" date="2007" name="PLoS Biol.">
        <title>Survey sequencing and comparative analysis of the elephant shark (Callorhinchus milii) genome.</title>
        <authorList>
            <person name="Venkatesh B."/>
            <person name="Kirkness E.F."/>
            <person name="Loh Y.H."/>
            <person name="Halpern A.L."/>
            <person name="Lee A.P."/>
            <person name="Johnson J."/>
            <person name="Dandona N."/>
            <person name="Viswanathan L.D."/>
            <person name="Tay A."/>
            <person name="Venter J.C."/>
            <person name="Strausberg R.L."/>
            <person name="Brenner S."/>
        </authorList>
    </citation>
    <scope>NUCLEOTIDE SEQUENCE [LARGE SCALE GENOMIC DNA]</scope>
</reference>
<dbReference type="InParanoid" id="A0A4W3GXU8"/>
<dbReference type="PANTHER" id="PTHR12093:SF9">
    <property type="entry name" value="NCK-ASSOCIATED PROTEIN 1-LIKE"/>
    <property type="match status" value="1"/>
</dbReference>
<dbReference type="PANTHER" id="PTHR12093">
    <property type="entry name" value="NCK-ASSOCIATED PROTEIN 1"/>
    <property type="match status" value="1"/>
</dbReference>
<dbReference type="Proteomes" id="UP000314986">
    <property type="component" value="Unassembled WGS sequence"/>
</dbReference>
<keyword evidence="3" id="KW-1185">Reference proteome</keyword>
<dbReference type="GeneTree" id="ENSGT00390000016619"/>
<evidence type="ECO:0000313" key="2">
    <source>
        <dbReference type="Ensembl" id="ENSCMIP00000007835.1"/>
    </source>
</evidence>
<dbReference type="AlphaFoldDB" id="A0A4W3GXU8"/>
<reference evidence="2" key="5">
    <citation type="submission" date="2025-09" db="UniProtKB">
        <authorList>
            <consortium name="Ensembl"/>
        </authorList>
    </citation>
    <scope>IDENTIFICATION</scope>
</reference>
<organism evidence="2 3">
    <name type="scientific">Callorhinchus milii</name>
    <name type="common">Ghost shark</name>
    <dbReference type="NCBI Taxonomy" id="7868"/>
    <lineage>
        <taxon>Eukaryota</taxon>
        <taxon>Metazoa</taxon>
        <taxon>Chordata</taxon>
        <taxon>Craniata</taxon>
        <taxon>Vertebrata</taxon>
        <taxon>Chondrichthyes</taxon>
        <taxon>Holocephali</taxon>
        <taxon>Chimaeriformes</taxon>
        <taxon>Callorhinchidae</taxon>
        <taxon>Callorhinchus</taxon>
    </lineage>
</organism>
<name>A0A4W3GXU8_CALMI</name>
<reference evidence="3" key="3">
    <citation type="journal article" date="2014" name="Nature">
        <title>Elephant shark genome provides unique insights into gnathostome evolution.</title>
        <authorList>
            <consortium name="International Elephant Shark Genome Sequencing Consortium"/>
            <person name="Venkatesh B."/>
            <person name="Lee A.P."/>
            <person name="Ravi V."/>
            <person name="Maurya A.K."/>
            <person name="Lian M.M."/>
            <person name="Swann J.B."/>
            <person name="Ohta Y."/>
            <person name="Flajnik M.F."/>
            <person name="Sutoh Y."/>
            <person name="Kasahara M."/>
            <person name="Hoon S."/>
            <person name="Gangu V."/>
            <person name="Roy S.W."/>
            <person name="Irimia M."/>
            <person name="Korzh V."/>
            <person name="Kondrychyn I."/>
            <person name="Lim Z.W."/>
            <person name="Tay B.H."/>
            <person name="Tohari S."/>
            <person name="Kong K.W."/>
            <person name="Ho S."/>
            <person name="Lorente-Galdos B."/>
            <person name="Quilez J."/>
            <person name="Marques-Bonet T."/>
            <person name="Raney B.J."/>
            <person name="Ingham P.W."/>
            <person name="Tay A."/>
            <person name="Hillier L.W."/>
            <person name="Minx P."/>
            <person name="Boehm T."/>
            <person name="Wilson R.K."/>
            <person name="Brenner S."/>
            <person name="Warren W.C."/>
        </authorList>
    </citation>
    <scope>NUCLEOTIDE SEQUENCE [LARGE SCALE GENOMIC DNA]</scope>
</reference>
<dbReference type="GO" id="GO:0030031">
    <property type="term" value="P:cell projection assembly"/>
    <property type="evidence" value="ECO:0007669"/>
    <property type="project" value="TreeGrafter"/>
</dbReference>
<feature type="compositionally biased region" description="Pro residues" evidence="1">
    <location>
        <begin position="27"/>
        <end position="37"/>
    </location>
</feature>
<proteinExistence type="predicted"/>
<reference evidence="2" key="4">
    <citation type="submission" date="2025-08" db="UniProtKB">
        <authorList>
            <consortium name="Ensembl"/>
        </authorList>
    </citation>
    <scope>IDENTIFICATION</scope>
</reference>
<accession>A0A4W3GXU8</accession>
<dbReference type="Ensembl" id="ENSCMIT00000008063.1">
    <property type="protein sequence ID" value="ENSCMIP00000007835.1"/>
    <property type="gene ID" value="ENSCMIG00000004244.1"/>
</dbReference>
<evidence type="ECO:0000256" key="1">
    <source>
        <dbReference type="SAM" id="MobiDB-lite"/>
    </source>
</evidence>
<evidence type="ECO:0000313" key="3">
    <source>
        <dbReference type="Proteomes" id="UP000314986"/>
    </source>
</evidence>
<dbReference type="Pfam" id="PF09735">
    <property type="entry name" value="Nckap1"/>
    <property type="match status" value="1"/>
</dbReference>
<dbReference type="OMA" id="HRMWHIT"/>
<dbReference type="GO" id="GO:0016477">
    <property type="term" value="P:cell migration"/>
    <property type="evidence" value="ECO:0007669"/>
    <property type="project" value="TreeGrafter"/>
</dbReference>
<reference evidence="3" key="1">
    <citation type="journal article" date="2006" name="Science">
        <title>Ancient noncoding elements conserved in the human genome.</title>
        <authorList>
            <person name="Venkatesh B."/>
            <person name="Kirkness E.F."/>
            <person name="Loh Y.H."/>
            <person name="Halpern A.L."/>
            <person name="Lee A.P."/>
            <person name="Johnson J."/>
            <person name="Dandona N."/>
            <person name="Viswanathan L.D."/>
            <person name="Tay A."/>
            <person name="Venter J.C."/>
            <person name="Strausberg R.L."/>
            <person name="Brenner S."/>
        </authorList>
    </citation>
    <scope>NUCLEOTIDE SEQUENCE [LARGE SCALE GENOMIC DNA]</scope>
</reference>
<dbReference type="InterPro" id="IPR019137">
    <property type="entry name" value="Nck-associated_protein-1"/>
</dbReference>
<dbReference type="STRING" id="7868.ENSCMIP00000007835"/>
<dbReference type="GO" id="GO:0048812">
    <property type="term" value="P:neuron projection morphogenesis"/>
    <property type="evidence" value="ECO:0007669"/>
    <property type="project" value="TreeGrafter"/>
</dbReference>
<dbReference type="GO" id="GO:0030866">
    <property type="term" value="P:cortical actin cytoskeleton organization"/>
    <property type="evidence" value="ECO:0007669"/>
    <property type="project" value="TreeGrafter"/>
</dbReference>